<accession>A0A3G8ZKP6</accession>
<keyword evidence="1" id="KW-1133">Transmembrane helix</keyword>
<protein>
    <recommendedName>
        <fullName evidence="2">CBU-0592-like domain-containing protein</fullName>
    </recommendedName>
</protein>
<evidence type="ECO:0000256" key="1">
    <source>
        <dbReference type="SAM" id="Phobius"/>
    </source>
</evidence>
<gene>
    <name evidence="3" type="ORF">EH165_06760</name>
</gene>
<feature type="transmembrane region" description="Helical" evidence="1">
    <location>
        <begin position="30"/>
        <end position="49"/>
    </location>
</feature>
<evidence type="ECO:0000313" key="4">
    <source>
        <dbReference type="Proteomes" id="UP000268084"/>
    </source>
</evidence>
<dbReference type="KEGG" id="nak:EH165_06760"/>
<dbReference type="InterPro" id="IPR058058">
    <property type="entry name" value="CBU_0592-like"/>
</dbReference>
<dbReference type="Proteomes" id="UP000268084">
    <property type="component" value="Chromosome"/>
</dbReference>
<feature type="transmembrane region" description="Helical" evidence="1">
    <location>
        <begin position="56"/>
        <end position="74"/>
    </location>
</feature>
<dbReference type="Pfam" id="PF26604">
    <property type="entry name" value="CBU_0592"/>
    <property type="match status" value="1"/>
</dbReference>
<keyword evidence="4" id="KW-1185">Reference proteome</keyword>
<dbReference type="NCBIfam" id="NF047864">
    <property type="entry name" value="CBU_0592_membra"/>
    <property type="match status" value="1"/>
</dbReference>
<feature type="domain" description="CBU-0592-like" evidence="2">
    <location>
        <begin position="3"/>
        <end position="75"/>
    </location>
</feature>
<keyword evidence="1" id="KW-0472">Membrane</keyword>
<dbReference type="OrthoDB" id="73992at2"/>
<sequence>MDQVIQVAGSLMVLAAFAAAQRGWMDTKSQIYLSLNIVGSAVLAVQAFLGEQWGFLLLEGVWALVSAVSLVGVLRASTPRSTDH</sequence>
<dbReference type="EMBL" id="CP034170">
    <property type="protein sequence ID" value="AZI57889.1"/>
    <property type="molecule type" value="Genomic_DNA"/>
</dbReference>
<dbReference type="RefSeq" id="WP_124798714.1">
    <property type="nucleotide sequence ID" value="NZ_CP034170.1"/>
</dbReference>
<evidence type="ECO:0000313" key="3">
    <source>
        <dbReference type="EMBL" id="AZI57889.1"/>
    </source>
</evidence>
<dbReference type="AlphaFoldDB" id="A0A3G8ZKP6"/>
<evidence type="ECO:0000259" key="2">
    <source>
        <dbReference type="Pfam" id="PF26604"/>
    </source>
</evidence>
<keyword evidence="1" id="KW-0812">Transmembrane</keyword>
<reference evidence="3 4" key="2">
    <citation type="submission" date="2018-12" db="EMBL/GenBank/DDBJ databases">
        <title>Nakamurella antarcticus sp. nov., isolated from Antarctica South Shetland Islands soil.</title>
        <authorList>
            <person name="Peng F."/>
        </authorList>
    </citation>
    <scope>NUCLEOTIDE SEQUENCE [LARGE SCALE GENOMIC DNA]</scope>
    <source>
        <strain evidence="3 4">S14-144</strain>
    </source>
</reference>
<organism evidence="3 4">
    <name type="scientific">Nakamurella antarctica</name>
    <dbReference type="NCBI Taxonomy" id="1902245"/>
    <lineage>
        <taxon>Bacteria</taxon>
        <taxon>Bacillati</taxon>
        <taxon>Actinomycetota</taxon>
        <taxon>Actinomycetes</taxon>
        <taxon>Nakamurellales</taxon>
        <taxon>Nakamurellaceae</taxon>
        <taxon>Nakamurella</taxon>
    </lineage>
</organism>
<name>A0A3G8ZKP6_9ACTN</name>
<proteinExistence type="predicted"/>
<reference evidence="3 4" key="1">
    <citation type="submission" date="2018-11" db="EMBL/GenBank/DDBJ databases">
        <authorList>
            <person name="Da X."/>
        </authorList>
    </citation>
    <scope>NUCLEOTIDE SEQUENCE [LARGE SCALE GENOMIC DNA]</scope>
    <source>
        <strain evidence="3 4">S14-144</strain>
    </source>
</reference>